<dbReference type="PANTHER" id="PTHR35807">
    <property type="entry name" value="TRANSCRIPTIONAL REGULATOR REDD-RELATED"/>
    <property type="match status" value="1"/>
</dbReference>
<dbReference type="InterPro" id="IPR016032">
    <property type="entry name" value="Sig_transdc_resp-reg_C-effctor"/>
</dbReference>
<feature type="region of interest" description="Disordered" evidence="6">
    <location>
        <begin position="266"/>
        <end position="340"/>
    </location>
</feature>
<evidence type="ECO:0000256" key="7">
    <source>
        <dbReference type="SAM" id="Phobius"/>
    </source>
</evidence>
<dbReference type="SUPFAM" id="SSF48452">
    <property type="entry name" value="TPR-like"/>
    <property type="match status" value="1"/>
</dbReference>
<evidence type="ECO:0000256" key="2">
    <source>
        <dbReference type="ARBA" id="ARBA00023015"/>
    </source>
</evidence>
<dbReference type="GO" id="GO:0006355">
    <property type="term" value="P:regulation of DNA-templated transcription"/>
    <property type="evidence" value="ECO:0007669"/>
    <property type="project" value="InterPro"/>
</dbReference>
<dbReference type="PROSITE" id="PS51755">
    <property type="entry name" value="OMPR_PHOB"/>
    <property type="match status" value="1"/>
</dbReference>
<evidence type="ECO:0000256" key="5">
    <source>
        <dbReference type="PROSITE-ProRule" id="PRU01091"/>
    </source>
</evidence>
<feature type="DNA-binding region" description="OmpR/PhoB-type" evidence="5">
    <location>
        <begin position="766"/>
        <end position="871"/>
    </location>
</feature>
<dbReference type="InterPro" id="IPR005158">
    <property type="entry name" value="BTAD"/>
</dbReference>
<keyword evidence="4" id="KW-0804">Transcription</keyword>
<dbReference type="GO" id="GO:0003677">
    <property type="term" value="F:DNA binding"/>
    <property type="evidence" value="ECO:0007669"/>
    <property type="project" value="UniProtKB-UniRule"/>
</dbReference>
<dbReference type="InterPro" id="IPR011990">
    <property type="entry name" value="TPR-like_helical_dom_sf"/>
</dbReference>
<feature type="transmembrane region" description="Helical" evidence="7">
    <location>
        <begin position="116"/>
        <end position="138"/>
    </location>
</feature>
<name>A0A9W6RCG0_9PSEU</name>
<organism evidence="9 10">
    <name type="scientific">Amycolatopsis taiwanensis</name>
    <dbReference type="NCBI Taxonomy" id="342230"/>
    <lineage>
        <taxon>Bacteria</taxon>
        <taxon>Bacillati</taxon>
        <taxon>Actinomycetota</taxon>
        <taxon>Actinomycetes</taxon>
        <taxon>Pseudonocardiales</taxon>
        <taxon>Pseudonocardiaceae</taxon>
        <taxon>Amycolatopsis</taxon>
    </lineage>
</organism>
<evidence type="ECO:0000256" key="6">
    <source>
        <dbReference type="SAM" id="MobiDB-lite"/>
    </source>
</evidence>
<feature type="region of interest" description="Disordered" evidence="6">
    <location>
        <begin position="1015"/>
        <end position="1043"/>
    </location>
</feature>
<dbReference type="PANTHER" id="PTHR35807:SF1">
    <property type="entry name" value="TRANSCRIPTIONAL REGULATOR REDD"/>
    <property type="match status" value="1"/>
</dbReference>
<dbReference type="SUPFAM" id="SSF46894">
    <property type="entry name" value="C-terminal effector domain of the bipartite response regulators"/>
    <property type="match status" value="1"/>
</dbReference>
<keyword evidence="7" id="KW-0812">Transmembrane</keyword>
<evidence type="ECO:0000256" key="4">
    <source>
        <dbReference type="ARBA" id="ARBA00023163"/>
    </source>
</evidence>
<feature type="domain" description="OmpR/PhoB-type" evidence="8">
    <location>
        <begin position="766"/>
        <end position="871"/>
    </location>
</feature>
<accession>A0A9W6RCG0</accession>
<dbReference type="SMART" id="SM01043">
    <property type="entry name" value="BTAD"/>
    <property type="match status" value="1"/>
</dbReference>
<dbReference type="Gene3D" id="3.10.350.10">
    <property type="entry name" value="LysM domain"/>
    <property type="match status" value="1"/>
</dbReference>
<dbReference type="Gene3D" id="1.10.10.10">
    <property type="entry name" value="Winged helix-like DNA-binding domain superfamily/Winged helix DNA-binding domain"/>
    <property type="match status" value="1"/>
</dbReference>
<evidence type="ECO:0000313" key="9">
    <source>
        <dbReference type="EMBL" id="GLY71380.1"/>
    </source>
</evidence>
<evidence type="ECO:0000256" key="3">
    <source>
        <dbReference type="ARBA" id="ARBA00023125"/>
    </source>
</evidence>
<gene>
    <name evidence="9" type="ORF">Atai01_79990</name>
</gene>
<comment type="caution">
    <text evidence="9">The sequence shown here is derived from an EMBL/GenBank/DDBJ whole genome shotgun (WGS) entry which is preliminary data.</text>
</comment>
<feature type="transmembrane region" description="Helical" evidence="7">
    <location>
        <begin position="33"/>
        <end position="54"/>
    </location>
</feature>
<feature type="compositionally biased region" description="Acidic residues" evidence="6">
    <location>
        <begin position="402"/>
        <end position="411"/>
    </location>
</feature>
<feature type="region of interest" description="Disordered" evidence="6">
    <location>
        <begin position="650"/>
        <end position="747"/>
    </location>
</feature>
<feature type="compositionally biased region" description="Low complexity" evidence="6">
    <location>
        <begin position="300"/>
        <end position="313"/>
    </location>
</feature>
<evidence type="ECO:0000313" key="10">
    <source>
        <dbReference type="Proteomes" id="UP001165136"/>
    </source>
</evidence>
<sequence length="1043" mass="111373">MTPHNRTRNGISRRAWSMLVGTLRFLGRVARGLIAATMLLALTAGLPWALWHYIGWPLPHRIPTWAEIQGVLLGPMTTTFLLDVLACLCWITWVSFTLDVARCAVDMAREARLPDLSAIGPVHTLAAVLVGGIVLSVLGNRSAPASAPAPSTAFGTGSEVVATAPDWQHTQPDGEALAIRNVAFTTQWSSEGSTTAKAPTPAMSVVVRAPENGVHDSLWRISERTLGDGARWPEIFELNKGKPQPGGRILTRPSLIFPGEELLLPTTATTSSPQSPDPSEVSPTPTATAPPTSSPPTTSPSPTSRAPSTPVPSLRQAPPSGQASPALGATGSQPSPAREPGVRWGPELFVGLGLAAAVSSALVVARRRYRARYKPGSGDRDDLPVAPVVYQLRLAHLRAGQDDEIDLEESTDQGGRGERISPPALVVGEPDSDSPLSCAPGLGVRDGREIALDLARARGLGLVGPGAHAAVRALLLASLTSSPASGATVVVPAEDLADMLGRAATRTHLPTALRVVDNLQEALDALEAETLVRATARREQDSAPRAWPALVLVAQPPQHQRQRLQAILDNGAPFGVTGLLVGQWQPGVTCYVRADGTISATGPGLGEALRGTRMFHLGDNHTAEVLTLLRQADPRSAIEEDTVISPVSRPTIVPANTAADQAPREPDLFGTRHSGHRDTDPVSDTQLEVTAGSEPPAPSDTQLEILGSRRSPEPAPSRHSQTAARQQPAASKPHYTVDELETPNKHSPAAELMSKVDCGGDALWVPITITVLGALRVHWQPDRTTVENEAQEITGALQPRTQELLVLLALHPGGTTRDTLVSTLWGDQPPARPTNALHTALSRLRRDFASATGGAVTDITSVDNGRYQLDPAMVDVDYWRFENAVSARRTATTEQQRIDAYRQVVASYSGPLAEGMSKIEWIEPAREATRRDAIDAVAALARALVEQDPQQTLDLLEMARAFDPHNEALYRDIMRLQERLGQPDAIPRTLTLLATRLAEINEAPSEHAVALASRLRQHHQTTAGAPSRLPQPDAPLPRRHAAS</sequence>
<dbReference type="SMART" id="SM00862">
    <property type="entry name" value="Trans_reg_C"/>
    <property type="match status" value="1"/>
</dbReference>
<evidence type="ECO:0000256" key="1">
    <source>
        <dbReference type="ARBA" id="ARBA00005820"/>
    </source>
</evidence>
<dbReference type="Gene3D" id="1.25.40.10">
    <property type="entry name" value="Tetratricopeptide repeat domain"/>
    <property type="match status" value="1"/>
</dbReference>
<keyword evidence="3 5" id="KW-0238">DNA-binding</keyword>
<feature type="transmembrane region" description="Helical" evidence="7">
    <location>
        <begin position="74"/>
        <end position="96"/>
    </location>
</feature>
<keyword evidence="7" id="KW-0472">Membrane</keyword>
<dbReference type="EMBL" id="BSTI01000035">
    <property type="protein sequence ID" value="GLY71380.1"/>
    <property type="molecule type" value="Genomic_DNA"/>
</dbReference>
<dbReference type="RefSeq" id="WP_285491150.1">
    <property type="nucleotide sequence ID" value="NZ_BSTI01000035.1"/>
</dbReference>
<dbReference type="AlphaFoldDB" id="A0A9W6RCG0"/>
<keyword evidence="2" id="KW-0805">Transcription regulation</keyword>
<dbReference type="GO" id="GO:0000160">
    <property type="term" value="P:phosphorelay signal transduction system"/>
    <property type="evidence" value="ECO:0007669"/>
    <property type="project" value="InterPro"/>
</dbReference>
<proteinExistence type="inferred from homology"/>
<dbReference type="InterPro" id="IPR051677">
    <property type="entry name" value="AfsR-DnrI-RedD_regulator"/>
</dbReference>
<dbReference type="InterPro" id="IPR001867">
    <property type="entry name" value="OmpR/PhoB-type_DNA-bd"/>
</dbReference>
<feature type="compositionally biased region" description="Low complexity" evidence="6">
    <location>
        <begin position="266"/>
        <end position="291"/>
    </location>
</feature>
<reference evidence="9" key="1">
    <citation type="submission" date="2023-03" db="EMBL/GenBank/DDBJ databases">
        <title>Amycolatopsis taiwanensis NBRC 103393.</title>
        <authorList>
            <person name="Ichikawa N."/>
            <person name="Sato H."/>
            <person name="Tonouchi N."/>
        </authorList>
    </citation>
    <scope>NUCLEOTIDE SEQUENCE</scope>
    <source>
        <strain evidence="9">NBRC 103393</strain>
    </source>
</reference>
<feature type="compositionally biased region" description="Polar residues" evidence="6">
    <location>
        <begin position="718"/>
        <end position="729"/>
    </location>
</feature>
<feature type="region of interest" description="Disordered" evidence="6">
    <location>
        <begin position="401"/>
        <end position="436"/>
    </location>
</feature>
<keyword evidence="10" id="KW-1185">Reference proteome</keyword>
<comment type="similarity">
    <text evidence="1">Belongs to the AfsR/DnrI/RedD regulatory family.</text>
</comment>
<dbReference type="InterPro" id="IPR036388">
    <property type="entry name" value="WH-like_DNA-bd_sf"/>
</dbReference>
<evidence type="ECO:0000259" key="8">
    <source>
        <dbReference type="PROSITE" id="PS51755"/>
    </source>
</evidence>
<dbReference type="Proteomes" id="UP001165136">
    <property type="component" value="Unassembled WGS sequence"/>
</dbReference>
<protein>
    <recommendedName>
        <fullName evidence="8">OmpR/PhoB-type domain-containing protein</fullName>
    </recommendedName>
</protein>
<keyword evidence="7" id="KW-1133">Transmembrane helix</keyword>
<dbReference type="InterPro" id="IPR036779">
    <property type="entry name" value="LysM_dom_sf"/>
</dbReference>
<dbReference type="Pfam" id="PF03704">
    <property type="entry name" value="BTAD"/>
    <property type="match status" value="1"/>
</dbReference>